<sequence>MGFDFTVYKGSKDGKVVKSTTHKGDLNGDQVLVKVTHSGVCYTDVHYLHADMVLGHEGVGIVQKIGPDVKELKAGDAVGWSYEHDCCGRCNRCLSGWESMCDERKMYGSADFDQGSCATHAIWREAFLFKLPPTLRNEDAAPLMCAGSTVFNALYLANVTPTSRVGIVGVGGLGHLAIQFAAKMGCETVVFSGTESKKADAMKLGATEFYATKGVTSLDIGKPVDHLIVTTSRQPDWNLYVGLMAPCGSISPVSVSQENLTLPYMPLLENTLRIQGGITCARKLQRQMLDFAALHGIKPINVLYPFNLDGIERCLKTLIDGKMKYRGVLVAED</sequence>
<protein>
    <submittedName>
        <fullName evidence="1">Chaperonin 10-like protein</fullName>
    </submittedName>
</protein>
<accession>A0ACC3SSA3</accession>
<name>A0ACC3SSA3_LIPKO</name>
<keyword evidence="2" id="KW-1185">Reference proteome</keyword>
<reference evidence="2" key="1">
    <citation type="journal article" date="2024" name="Front. Bioeng. Biotechnol.">
        <title>Genome-scale model development and genomic sequencing of the oleaginous clade Lipomyces.</title>
        <authorList>
            <person name="Czajka J.J."/>
            <person name="Han Y."/>
            <person name="Kim J."/>
            <person name="Mondo S.J."/>
            <person name="Hofstad B.A."/>
            <person name="Robles A."/>
            <person name="Haridas S."/>
            <person name="Riley R."/>
            <person name="LaButti K."/>
            <person name="Pangilinan J."/>
            <person name="Andreopoulos W."/>
            <person name="Lipzen A."/>
            <person name="Yan J."/>
            <person name="Wang M."/>
            <person name="Ng V."/>
            <person name="Grigoriev I.V."/>
            <person name="Spatafora J.W."/>
            <person name="Magnuson J.K."/>
            <person name="Baker S.E."/>
            <person name="Pomraning K.R."/>
        </authorList>
    </citation>
    <scope>NUCLEOTIDE SEQUENCE [LARGE SCALE GENOMIC DNA]</scope>
    <source>
        <strain evidence="2">CBS 7786</strain>
    </source>
</reference>
<dbReference type="EMBL" id="MU971496">
    <property type="protein sequence ID" value="KAK9234246.1"/>
    <property type="molecule type" value="Genomic_DNA"/>
</dbReference>
<comment type="caution">
    <text evidence="1">The sequence shown here is derived from an EMBL/GenBank/DDBJ whole genome shotgun (WGS) entry which is preliminary data.</text>
</comment>
<proteinExistence type="predicted"/>
<evidence type="ECO:0000313" key="1">
    <source>
        <dbReference type="EMBL" id="KAK9234246.1"/>
    </source>
</evidence>
<evidence type="ECO:0000313" key="2">
    <source>
        <dbReference type="Proteomes" id="UP001433508"/>
    </source>
</evidence>
<dbReference type="Proteomes" id="UP001433508">
    <property type="component" value="Unassembled WGS sequence"/>
</dbReference>
<gene>
    <name evidence="1" type="ORF">V1525DRAFT_413686</name>
</gene>
<organism evidence="1 2">
    <name type="scientific">Lipomyces kononenkoae</name>
    <name type="common">Yeast</name>
    <dbReference type="NCBI Taxonomy" id="34357"/>
    <lineage>
        <taxon>Eukaryota</taxon>
        <taxon>Fungi</taxon>
        <taxon>Dikarya</taxon>
        <taxon>Ascomycota</taxon>
        <taxon>Saccharomycotina</taxon>
        <taxon>Lipomycetes</taxon>
        <taxon>Lipomycetales</taxon>
        <taxon>Lipomycetaceae</taxon>
        <taxon>Lipomyces</taxon>
    </lineage>
</organism>